<dbReference type="AlphaFoldDB" id="A0A0G3H1S4"/>
<dbReference type="RefSeq" id="WP_047262663.1">
    <property type="nucleotide sequence ID" value="NZ_CP011542.1"/>
</dbReference>
<organism evidence="6 7">
    <name type="scientific">Corynebacterium mustelae</name>
    <dbReference type="NCBI Taxonomy" id="571915"/>
    <lineage>
        <taxon>Bacteria</taxon>
        <taxon>Bacillati</taxon>
        <taxon>Actinomycetota</taxon>
        <taxon>Actinomycetes</taxon>
        <taxon>Mycobacteriales</taxon>
        <taxon>Corynebacteriaceae</taxon>
        <taxon>Corynebacterium</taxon>
    </lineage>
</organism>
<dbReference type="InterPro" id="IPR050107">
    <property type="entry name" value="ABC_carbohydrate_import_ATPase"/>
</dbReference>
<protein>
    <submittedName>
        <fullName evidence="6">ABC-type sugar transport system, ATPase component</fullName>
        <ecNumber evidence="6">3.6.3.17</ecNumber>
    </submittedName>
</protein>
<keyword evidence="2" id="KW-0677">Repeat</keyword>
<feature type="domain" description="ABC transporter" evidence="5">
    <location>
        <begin position="282"/>
        <end position="526"/>
    </location>
</feature>
<dbReference type="EMBL" id="CP011542">
    <property type="protein sequence ID" value="AKK06680.1"/>
    <property type="molecule type" value="Genomic_DNA"/>
</dbReference>
<dbReference type="STRING" id="571915.CMUST_11845"/>
<evidence type="ECO:0000259" key="5">
    <source>
        <dbReference type="PROSITE" id="PS50893"/>
    </source>
</evidence>
<dbReference type="SUPFAM" id="SSF52540">
    <property type="entry name" value="P-loop containing nucleoside triphosphate hydrolases"/>
    <property type="match status" value="2"/>
</dbReference>
<evidence type="ECO:0000313" key="7">
    <source>
        <dbReference type="Proteomes" id="UP000035199"/>
    </source>
</evidence>
<sequence length="526" mass="56540">MSNHTDQAVLSLENLEKSFGKNQVLKGVSFTLHPGKVTALLGANGAGKSTLIKVLAGLYPPSGGTVYVGTDPVTITSPRDADAHGIQVVHQRVSDSIVPGLTVAENLCFEEIAANVIHPLTSPGKIMDRAREIIATLELEWDDSFLRTDVADLGIADGQLLLLARALIHQPKVLILDEPTSTLSHSEVERLFEKILWLKKNGVAILYVSHRMGEIARLADDLVVLRDGRIVFADTRPFELGRAIDAMLGTQPTAAGAVGGVAAAGDAAATSSDSEHIVVEEQRGTEVTIELFDVQVLPRSAPFDLEIRSGEVTGVLGLIGSGKTELAMGIYGVRPYIAGSIKLHGQPFTPRHPHDCVARGIYLVPEDRVEQAMLPDWSIADTVNLPFLHRVSTNGVLSAQRQALVGEKVIDNLGVICTDVHQSVDSLSGGNQQKVVVGRWLVNDPQIFILDEPFRGVDIGARREISRQLRELAAAGATVLVLSSDVDEIREVSDRVLVLVDGSVRLDSYNSELAFDTIVATMSEVA</sequence>
<dbReference type="PROSITE" id="PS50893">
    <property type="entry name" value="ABC_TRANSPORTER_2"/>
    <property type="match status" value="2"/>
</dbReference>
<accession>A0A0G3H1S4</accession>
<dbReference type="CDD" id="cd03215">
    <property type="entry name" value="ABC_Carb_Monos_II"/>
    <property type="match status" value="1"/>
</dbReference>
<reference evidence="6 7" key="1">
    <citation type="journal article" date="2015" name="Genome Announc.">
        <title>Complete Genome Sequence of the Type Strain Corynebacterium mustelae DSM 45274, Isolated from Various Tissues of a Male Ferret with Lethal Sepsis.</title>
        <authorList>
            <person name="Ruckert C."/>
            <person name="Eimer J."/>
            <person name="Winkler A."/>
            <person name="Tauch A."/>
        </authorList>
    </citation>
    <scope>NUCLEOTIDE SEQUENCE [LARGE SCALE GENOMIC DNA]</scope>
    <source>
        <strain evidence="6 7">DSM 45274</strain>
    </source>
</reference>
<proteinExistence type="predicted"/>
<keyword evidence="6" id="KW-0762">Sugar transport</keyword>
<keyword evidence="3" id="KW-0547">Nucleotide-binding</keyword>
<dbReference type="PROSITE" id="PS00211">
    <property type="entry name" value="ABC_TRANSPORTER_1"/>
    <property type="match status" value="1"/>
</dbReference>
<keyword evidence="6" id="KW-0378">Hydrolase</keyword>
<dbReference type="InterPro" id="IPR027417">
    <property type="entry name" value="P-loop_NTPase"/>
</dbReference>
<keyword evidence="1" id="KW-0813">Transport</keyword>
<evidence type="ECO:0000256" key="4">
    <source>
        <dbReference type="ARBA" id="ARBA00022840"/>
    </source>
</evidence>
<gene>
    <name evidence="6" type="ORF">CMUST_11845</name>
</gene>
<dbReference type="GO" id="GO:0005524">
    <property type="term" value="F:ATP binding"/>
    <property type="evidence" value="ECO:0007669"/>
    <property type="project" value="UniProtKB-KW"/>
</dbReference>
<dbReference type="PATRIC" id="fig|571915.4.peg.2529"/>
<dbReference type="OrthoDB" id="7757085at2"/>
<dbReference type="InterPro" id="IPR017871">
    <property type="entry name" value="ABC_transporter-like_CS"/>
</dbReference>
<dbReference type="InterPro" id="IPR003439">
    <property type="entry name" value="ABC_transporter-like_ATP-bd"/>
</dbReference>
<name>A0A0G3H1S4_9CORY</name>
<evidence type="ECO:0000313" key="6">
    <source>
        <dbReference type="EMBL" id="AKK06680.1"/>
    </source>
</evidence>
<dbReference type="GO" id="GO:0016887">
    <property type="term" value="F:ATP hydrolysis activity"/>
    <property type="evidence" value="ECO:0007669"/>
    <property type="project" value="InterPro"/>
</dbReference>
<dbReference type="PANTHER" id="PTHR43790:SF9">
    <property type="entry name" value="GALACTOFURANOSE TRANSPORTER ATP-BINDING PROTEIN YTFR"/>
    <property type="match status" value="1"/>
</dbReference>
<evidence type="ECO:0000256" key="2">
    <source>
        <dbReference type="ARBA" id="ARBA00022737"/>
    </source>
</evidence>
<reference evidence="7" key="2">
    <citation type="submission" date="2015-05" db="EMBL/GenBank/DDBJ databases">
        <title>Complete genome sequence of Corynebacterium mustelae DSM 45274, isolated from various tissues of a male ferret with lethal sepsis.</title>
        <authorList>
            <person name="Ruckert C."/>
            <person name="Albersmeier A."/>
            <person name="Winkler A."/>
            <person name="Tauch A."/>
        </authorList>
    </citation>
    <scope>NUCLEOTIDE SEQUENCE [LARGE SCALE GENOMIC DNA]</scope>
    <source>
        <strain evidence="7">DSM 45274</strain>
    </source>
</reference>
<keyword evidence="4" id="KW-0067">ATP-binding</keyword>
<dbReference type="Proteomes" id="UP000035199">
    <property type="component" value="Chromosome"/>
</dbReference>
<dbReference type="PANTHER" id="PTHR43790">
    <property type="entry name" value="CARBOHYDRATE TRANSPORT ATP-BINDING PROTEIN MG119-RELATED"/>
    <property type="match status" value="1"/>
</dbReference>
<dbReference type="EC" id="3.6.3.17" evidence="6"/>
<dbReference type="Gene3D" id="3.40.50.300">
    <property type="entry name" value="P-loop containing nucleotide triphosphate hydrolases"/>
    <property type="match status" value="2"/>
</dbReference>
<evidence type="ECO:0000256" key="1">
    <source>
        <dbReference type="ARBA" id="ARBA00022448"/>
    </source>
</evidence>
<dbReference type="Pfam" id="PF00005">
    <property type="entry name" value="ABC_tran"/>
    <property type="match status" value="2"/>
</dbReference>
<dbReference type="SMART" id="SM00382">
    <property type="entry name" value="AAA"/>
    <property type="match status" value="2"/>
</dbReference>
<dbReference type="InterPro" id="IPR003593">
    <property type="entry name" value="AAA+_ATPase"/>
</dbReference>
<dbReference type="CDD" id="cd03216">
    <property type="entry name" value="ABC_Carb_Monos_I"/>
    <property type="match status" value="1"/>
</dbReference>
<feature type="domain" description="ABC transporter" evidence="5">
    <location>
        <begin position="10"/>
        <end position="252"/>
    </location>
</feature>
<keyword evidence="7" id="KW-1185">Reference proteome</keyword>
<dbReference type="KEGG" id="cmv:CMUST_11845"/>
<evidence type="ECO:0000256" key="3">
    <source>
        <dbReference type="ARBA" id="ARBA00022741"/>
    </source>
</evidence>